<evidence type="ECO:0000256" key="3">
    <source>
        <dbReference type="PROSITE-ProRule" id="PRU00023"/>
    </source>
</evidence>
<feature type="repeat" description="ANK" evidence="3">
    <location>
        <begin position="255"/>
        <end position="289"/>
    </location>
</feature>
<dbReference type="RefSeq" id="XP_046018125.1">
    <property type="nucleotide sequence ID" value="XM_046152189.1"/>
</dbReference>
<dbReference type="PRINTS" id="PR01415">
    <property type="entry name" value="ANKYRIN"/>
</dbReference>
<dbReference type="GeneID" id="70181735"/>
<feature type="repeat" description="ANK" evidence="3">
    <location>
        <begin position="323"/>
        <end position="355"/>
    </location>
</feature>
<evidence type="ECO:0000256" key="1">
    <source>
        <dbReference type="ARBA" id="ARBA00022737"/>
    </source>
</evidence>
<gene>
    <name evidence="6" type="ORF">B0I36DRAFT_309860</name>
</gene>
<accession>A0A9P8YGX1</accession>
<feature type="repeat" description="ANK" evidence="3">
    <location>
        <begin position="392"/>
        <end position="425"/>
    </location>
</feature>
<feature type="repeat" description="ANK" evidence="3">
    <location>
        <begin position="179"/>
        <end position="211"/>
    </location>
</feature>
<keyword evidence="1" id="KW-0677">Repeat</keyword>
<dbReference type="PANTHER" id="PTHR24173">
    <property type="entry name" value="ANKYRIN REPEAT CONTAINING"/>
    <property type="match status" value="1"/>
</dbReference>
<dbReference type="Pfam" id="PF12796">
    <property type="entry name" value="Ank_2"/>
    <property type="match status" value="2"/>
</dbReference>
<dbReference type="AlphaFoldDB" id="A0A9P8YGX1"/>
<keyword evidence="2 3" id="KW-0040">ANK repeat</keyword>
<reference evidence="6" key="1">
    <citation type="journal article" date="2021" name="Nat. Commun.">
        <title>Genetic determinants of endophytism in the Arabidopsis root mycobiome.</title>
        <authorList>
            <person name="Mesny F."/>
            <person name="Miyauchi S."/>
            <person name="Thiergart T."/>
            <person name="Pickel B."/>
            <person name="Atanasova L."/>
            <person name="Karlsson M."/>
            <person name="Huettel B."/>
            <person name="Barry K.W."/>
            <person name="Haridas S."/>
            <person name="Chen C."/>
            <person name="Bauer D."/>
            <person name="Andreopoulos W."/>
            <person name="Pangilinan J."/>
            <person name="LaButti K."/>
            <person name="Riley R."/>
            <person name="Lipzen A."/>
            <person name="Clum A."/>
            <person name="Drula E."/>
            <person name="Henrissat B."/>
            <person name="Kohler A."/>
            <person name="Grigoriev I.V."/>
            <person name="Martin F.M."/>
            <person name="Hacquard S."/>
        </authorList>
    </citation>
    <scope>NUCLEOTIDE SEQUENCE</scope>
    <source>
        <strain evidence="6">MPI-CAGE-CH-0230</strain>
    </source>
</reference>
<dbReference type="SUPFAM" id="SSF48403">
    <property type="entry name" value="Ankyrin repeat"/>
    <property type="match status" value="1"/>
</dbReference>
<evidence type="ECO:0000256" key="5">
    <source>
        <dbReference type="SAM" id="SignalP"/>
    </source>
</evidence>
<dbReference type="PROSITE" id="PS50088">
    <property type="entry name" value="ANK_REPEAT"/>
    <property type="match status" value="6"/>
</dbReference>
<name>A0A9P8YGX1_9PEZI</name>
<dbReference type="SMART" id="SM00248">
    <property type="entry name" value="ANK"/>
    <property type="match status" value="11"/>
</dbReference>
<protein>
    <submittedName>
        <fullName evidence="6">Ankyrin repeat-containing domain protein</fullName>
    </submittedName>
</protein>
<keyword evidence="5" id="KW-0732">Signal</keyword>
<dbReference type="PROSITE" id="PS50297">
    <property type="entry name" value="ANK_REP_REGION"/>
    <property type="match status" value="3"/>
</dbReference>
<keyword evidence="7" id="KW-1185">Reference proteome</keyword>
<evidence type="ECO:0000256" key="4">
    <source>
        <dbReference type="SAM" id="MobiDB-lite"/>
    </source>
</evidence>
<dbReference type="InterPro" id="IPR036770">
    <property type="entry name" value="Ankyrin_rpt-contain_sf"/>
</dbReference>
<dbReference type="Gene3D" id="1.25.40.20">
    <property type="entry name" value="Ankyrin repeat-containing domain"/>
    <property type="match status" value="4"/>
</dbReference>
<dbReference type="InterPro" id="IPR002110">
    <property type="entry name" value="Ankyrin_rpt"/>
</dbReference>
<dbReference type="OrthoDB" id="426293at2759"/>
<dbReference type="EMBL" id="JAGTJQ010000001">
    <property type="protein sequence ID" value="KAH7040070.1"/>
    <property type="molecule type" value="Genomic_DNA"/>
</dbReference>
<dbReference type="Proteomes" id="UP000756346">
    <property type="component" value="Unassembled WGS sequence"/>
</dbReference>
<feature type="repeat" description="ANK" evidence="3">
    <location>
        <begin position="290"/>
        <end position="322"/>
    </location>
</feature>
<feature type="region of interest" description="Disordered" evidence="4">
    <location>
        <begin position="89"/>
        <end position="108"/>
    </location>
</feature>
<organism evidence="6 7">
    <name type="scientific">Microdochium trichocladiopsis</name>
    <dbReference type="NCBI Taxonomy" id="1682393"/>
    <lineage>
        <taxon>Eukaryota</taxon>
        <taxon>Fungi</taxon>
        <taxon>Dikarya</taxon>
        <taxon>Ascomycota</taxon>
        <taxon>Pezizomycotina</taxon>
        <taxon>Sordariomycetes</taxon>
        <taxon>Xylariomycetidae</taxon>
        <taxon>Xylariales</taxon>
        <taxon>Microdochiaceae</taxon>
        <taxon>Microdochium</taxon>
    </lineage>
</organism>
<feature type="repeat" description="ANK" evidence="3">
    <location>
        <begin position="358"/>
        <end position="382"/>
    </location>
</feature>
<evidence type="ECO:0000256" key="2">
    <source>
        <dbReference type="ARBA" id="ARBA00023043"/>
    </source>
</evidence>
<comment type="caution">
    <text evidence="6">The sequence shown here is derived from an EMBL/GenBank/DDBJ whole genome shotgun (WGS) entry which is preliminary data.</text>
</comment>
<proteinExistence type="predicted"/>
<evidence type="ECO:0000313" key="6">
    <source>
        <dbReference type="EMBL" id="KAH7040070.1"/>
    </source>
</evidence>
<feature type="signal peptide" evidence="5">
    <location>
        <begin position="1"/>
        <end position="22"/>
    </location>
</feature>
<feature type="chain" id="PRO_5040170961" evidence="5">
    <location>
        <begin position="23"/>
        <end position="538"/>
    </location>
</feature>
<sequence length="538" mass="56797">MAFLLALPTELLLAIASHLLAAKNGKGDDDDGQASLSCLTRTCKTLRSQLVGTLFAHNARHGYASALRYGAIVGDLDIINLALSHAGQTTAGGTSSSGGGSRRELPPDPTRAVEAVVDQCRFLPPRALRRADAFRDKIREETTRQCVTPLGCAALYGHADAVCALVDRGGADLEAIDTHRRTPLFKAVRYGHVDVIKALLERGANRKARNADGHSVLCVAVEDQSPELVEWMLSDEDEGGGGFGELVNEQMGGYGNVSALAVAVTARVEKVRMIEVLLKHGADVASRDTGGSKALRLAAGCGTVASARVLLEHGAPVDSRESRGRTGLAAAAAGARADMVELLLEYGADVEARHDDMAGETPLMAAAQRSATEVVRLLVEKGRARVDNVDDQGRTALTHAVLADHSDTARYLLEQAGADVDPQDHNGMTPLMLLLRDTYPNDAAVEKAKLLLAHGARVDRGSGQQGNGPTPLAWAVEKAMVYRDEPLPASLELMRMLVLAGADPRAPDDRGQTPLSLAGSSSLAEHLLRVSAEAGSAR</sequence>
<dbReference type="PANTHER" id="PTHR24173:SF74">
    <property type="entry name" value="ANKYRIN REPEAT DOMAIN-CONTAINING PROTEIN 16"/>
    <property type="match status" value="1"/>
</dbReference>
<evidence type="ECO:0000313" key="7">
    <source>
        <dbReference type="Proteomes" id="UP000756346"/>
    </source>
</evidence>